<accession>A0A8J7U4D5</accession>
<feature type="domain" description="DUF2169" evidence="1">
    <location>
        <begin position="22"/>
        <end position="318"/>
    </location>
</feature>
<evidence type="ECO:0000313" key="3">
    <source>
        <dbReference type="Proteomes" id="UP000664417"/>
    </source>
</evidence>
<name>A0A8J7U4D5_9BACT</name>
<dbReference type="Pfam" id="PF09937">
    <property type="entry name" value="DUF2169"/>
    <property type="match status" value="1"/>
</dbReference>
<protein>
    <submittedName>
        <fullName evidence="2">DUF2169 domain-containing protein</fullName>
    </submittedName>
</protein>
<dbReference type="InterPro" id="IPR018683">
    <property type="entry name" value="DUF2169"/>
</dbReference>
<comment type="caution">
    <text evidence="2">The sequence shown here is derived from an EMBL/GenBank/DDBJ whole genome shotgun (WGS) entry which is preliminary data.</text>
</comment>
<keyword evidence="3" id="KW-1185">Reference proteome</keyword>
<sequence>MKFVHNPTPFSLDYFVTGDARGGQHLTAVLSATFLLPAAGAYPHGPLQPAARQKSVSRGERFTAGPESSLLADQQAVLFRPGCDIALYGKARTPGAVPLTEMETHLKVGSVEKRVRVYGDRVWKRRLVGLTPSAPEAFAEMPLVYERAYGGRSRYPRGQSGGLDTRNPVGIGYYESKRAAAGQPLPNLENPGALIQRYTDRPFAAGYGLISPSWPSRARYAGTFDSFWLAERAPRYPRDIQPRFFQAAHPDLQTLNPLRGDEKVCLTGFSHEGTIQFNLPGLEFLCRCVFRSRRDAGAMALDGLYFDTEAGTVELVYRASFATQGNTQEFLGLHVVHSADAESVA</sequence>
<dbReference type="EMBL" id="JAFREP010000010">
    <property type="protein sequence ID" value="MBO1319318.1"/>
    <property type="molecule type" value="Genomic_DNA"/>
</dbReference>
<gene>
    <name evidence="2" type="ORF">J3U88_12670</name>
</gene>
<evidence type="ECO:0000259" key="1">
    <source>
        <dbReference type="Pfam" id="PF09937"/>
    </source>
</evidence>
<reference evidence="2" key="1">
    <citation type="submission" date="2021-03" db="EMBL/GenBank/DDBJ databases">
        <authorList>
            <person name="Wang G."/>
        </authorList>
    </citation>
    <scope>NUCLEOTIDE SEQUENCE</scope>
    <source>
        <strain evidence="2">KCTC 12899</strain>
    </source>
</reference>
<dbReference type="Proteomes" id="UP000664417">
    <property type="component" value="Unassembled WGS sequence"/>
</dbReference>
<organism evidence="2 3">
    <name type="scientific">Acanthopleuribacter pedis</name>
    <dbReference type="NCBI Taxonomy" id="442870"/>
    <lineage>
        <taxon>Bacteria</taxon>
        <taxon>Pseudomonadati</taxon>
        <taxon>Acidobacteriota</taxon>
        <taxon>Holophagae</taxon>
        <taxon>Acanthopleuribacterales</taxon>
        <taxon>Acanthopleuribacteraceae</taxon>
        <taxon>Acanthopleuribacter</taxon>
    </lineage>
</organism>
<dbReference type="AlphaFoldDB" id="A0A8J7U4D5"/>
<evidence type="ECO:0000313" key="2">
    <source>
        <dbReference type="EMBL" id="MBO1319318.1"/>
    </source>
</evidence>
<dbReference type="RefSeq" id="WP_207859139.1">
    <property type="nucleotide sequence ID" value="NZ_JAFREP010000010.1"/>
</dbReference>
<proteinExistence type="predicted"/>